<dbReference type="AlphaFoldDB" id="A0A3E1Q738"/>
<reference evidence="1 2" key="1">
    <citation type="journal article" date="2007" name="Int. J. Syst. Evol. Microbiol.">
        <title>Marixanthomonas ophiurae gen. nov., sp. nov., a marine bacterium of the family Flavobacteriaceae isolated from a deep-sea brittle star.</title>
        <authorList>
            <person name="Romanenko L.A."/>
            <person name="Uchino M."/>
            <person name="Frolova G.M."/>
            <person name="Mikhailov V.V."/>
        </authorList>
    </citation>
    <scope>NUCLEOTIDE SEQUENCE [LARGE SCALE GENOMIC DNA]</scope>
    <source>
        <strain evidence="1 2">KMM 3046</strain>
    </source>
</reference>
<comment type="caution">
    <text evidence="1">The sequence shown here is derived from an EMBL/GenBank/DDBJ whole genome shotgun (WGS) entry which is preliminary data.</text>
</comment>
<evidence type="ECO:0000313" key="2">
    <source>
        <dbReference type="Proteomes" id="UP000261082"/>
    </source>
</evidence>
<evidence type="ECO:0000313" key="1">
    <source>
        <dbReference type="EMBL" id="RFN57957.1"/>
    </source>
</evidence>
<dbReference type="RefSeq" id="WP_117159906.1">
    <property type="nucleotide sequence ID" value="NZ_QVID01000002.1"/>
</dbReference>
<proteinExistence type="predicted"/>
<sequence>MKTQDSEFPLKIQVSFSKLFNKYRAHLDAPQRMIRERAKAVLEIAEKYPILEEGITTKAEFEKYDEQIDVILDELFSSLLQENEIKLATVPFQEFVFKSSKRYKDIILAAGKEYKPQLYNFDDDYTYIMSCSIILNVYYGYNVDFKSPLYYKIPDEEGVNHTYRILYNGDFVDLIPTDKAKDITKEDVEELLDGFDNIALWKEKFPPGSWIFKGFVIANMFDVTLDASISDFKSNLLRNNPETENNTNTFESIFKSIFQLQELKIGFSEFNEEDQLFEKFIFKNVDSFILNDKDKQHCQTALCDASYYKLFKQKEFYCISNVPKYRKLYPDNILYKKLMDQGIKSAILASIVNKEDKVLGILELVSPNINDLNSINANKLHTVMPFLVDSVVRGKKQIENKLELIIQEECTSLHPSVHWKFRKEAKRYLNQITQGNPTYFKEVVFEDVHPLYGQIDVKGSSEARNNATIKDLILQLKQVKEIINKINNLEPLPIYEHLEFRISNYLTELKEGLQVDSERQVLKFLRTEIIPLFKHLSGKSENLENLIKDYQKQVNDNSGLIYKHRKDYDDAVMIINKRMASIIDKKQLEAQEMYPHYFERFKTDGVEHNLYIGEAITKHKSFNKVYLYNLRLWQLQVMCEMENSYYKLKEQLPVQLNVASMILAFNGSLSLRFRMDEKRFDVDGTYNARYEVVKKRVDKANIKGTEERVTQEGKIVIIYSQREDEKEYLKYISFLQHKKQLDKDVEIVELEDLQGVTGLKAIRVSVLYSKSKDNKKEYYTYNDLISEINN</sequence>
<protein>
    <submittedName>
        <fullName evidence="1">GAF domain-containing protein</fullName>
    </submittedName>
</protein>
<gene>
    <name evidence="1" type="ORF">DZ858_11990</name>
</gene>
<dbReference type="OrthoDB" id="627374at2"/>
<accession>A0A3E1Q738</accession>
<dbReference type="EMBL" id="QVID01000002">
    <property type="protein sequence ID" value="RFN57957.1"/>
    <property type="molecule type" value="Genomic_DNA"/>
</dbReference>
<organism evidence="1 2">
    <name type="scientific">Marixanthomonas ophiurae</name>
    <dbReference type="NCBI Taxonomy" id="387659"/>
    <lineage>
        <taxon>Bacteria</taxon>
        <taxon>Pseudomonadati</taxon>
        <taxon>Bacteroidota</taxon>
        <taxon>Flavobacteriia</taxon>
        <taxon>Flavobacteriales</taxon>
        <taxon>Flavobacteriaceae</taxon>
        <taxon>Marixanthomonas</taxon>
    </lineage>
</organism>
<keyword evidence="2" id="KW-1185">Reference proteome</keyword>
<name>A0A3E1Q738_9FLAO</name>
<dbReference type="Proteomes" id="UP000261082">
    <property type="component" value="Unassembled WGS sequence"/>
</dbReference>